<dbReference type="AlphaFoldDB" id="A0A450RVW8"/>
<name>A0A450RVW8_9GAMM</name>
<protein>
    <submittedName>
        <fullName evidence="1">Uncharacterized protein</fullName>
    </submittedName>
</protein>
<proteinExistence type="predicted"/>
<gene>
    <name evidence="1" type="ORF">BECKDK2373C_GA0170839_100520</name>
</gene>
<evidence type="ECO:0000313" key="1">
    <source>
        <dbReference type="EMBL" id="VFJ43326.1"/>
    </source>
</evidence>
<accession>A0A450RVW8</accession>
<reference evidence="1" key="1">
    <citation type="submission" date="2019-02" db="EMBL/GenBank/DDBJ databases">
        <authorList>
            <person name="Gruber-Vodicka R. H."/>
            <person name="Seah K. B. B."/>
        </authorList>
    </citation>
    <scope>NUCLEOTIDE SEQUENCE</scope>
    <source>
        <strain evidence="1">BECK_DK161</strain>
    </source>
</reference>
<sequence length="78" mass="8370">MSVLKNLGNDMVLASIVKKVNFGEVSVFIYTVVFSSYQFYLSGTLKCNGSSGTLLIVSADNSSTGTIKIDCFILKSTC</sequence>
<organism evidence="1">
    <name type="scientific">Candidatus Kentrum sp. DK</name>
    <dbReference type="NCBI Taxonomy" id="2126562"/>
    <lineage>
        <taxon>Bacteria</taxon>
        <taxon>Pseudomonadati</taxon>
        <taxon>Pseudomonadota</taxon>
        <taxon>Gammaproteobacteria</taxon>
        <taxon>Candidatus Kentrum</taxon>
    </lineage>
</organism>
<dbReference type="EMBL" id="CAADEY010000005">
    <property type="protein sequence ID" value="VFJ43326.1"/>
    <property type="molecule type" value="Genomic_DNA"/>
</dbReference>